<comment type="cofactor">
    <cofactor evidence="1">
        <name>Cu(2+)</name>
        <dbReference type="ChEBI" id="CHEBI:29036"/>
    </cofactor>
</comment>
<dbReference type="AlphaFoldDB" id="A0A9P9HCA0"/>
<evidence type="ECO:0000256" key="1">
    <source>
        <dbReference type="ARBA" id="ARBA00001973"/>
    </source>
</evidence>
<accession>A0A9P9HCA0</accession>
<evidence type="ECO:0000256" key="7">
    <source>
        <dbReference type="ARBA" id="ARBA00023002"/>
    </source>
</evidence>
<evidence type="ECO:0000256" key="15">
    <source>
        <dbReference type="ARBA" id="ARBA00047174"/>
    </source>
</evidence>
<keyword evidence="4" id="KW-0479">Metal-binding</keyword>
<evidence type="ECO:0000256" key="5">
    <source>
        <dbReference type="ARBA" id="ARBA00022729"/>
    </source>
</evidence>
<evidence type="ECO:0000256" key="6">
    <source>
        <dbReference type="ARBA" id="ARBA00023001"/>
    </source>
</evidence>
<evidence type="ECO:0000256" key="17">
    <source>
        <dbReference type="SAM" id="SignalP"/>
    </source>
</evidence>
<dbReference type="Proteomes" id="UP000720189">
    <property type="component" value="Unassembled WGS sequence"/>
</dbReference>
<dbReference type="GO" id="GO:0016787">
    <property type="term" value="F:hydrolase activity"/>
    <property type="evidence" value="ECO:0007669"/>
    <property type="project" value="UniProtKB-KW"/>
</dbReference>
<evidence type="ECO:0000313" key="20">
    <source>
        <dbReference type="Proteomes" id="UP000720189"/>
    </source>
</evidence>
<sequence>MPSFTSKTLLAAVAGAMGVAAHGHVSSINVAGTVYDGYDASSAPYDQTPKTLIAWSTTASDNGFVAPDAFSSGDIICHRDAKNAKGHAKVKAGEQIYIKWDTWPESHKGPVIDMLASCGSAGCESVDKETLKFFKIDEAGLVKAGNPGTYASDELIANDNGWLVEIPENIKPGSYVLRHEIIALHAGGQENGAQNYPQCFNLEISGSGSELPEGTLGTELYKADDKGIKFDIYNNPTSYPIPGPAMTLKAPKVTQGKLAEKAKGTPTTGSGSGSDSGSGSATPETPAQTEAPAAGTSAAAPAATSAAAEEPAAPVETSPAAEEPATPVQTEAPAAPKPTKTGCKAKRSMKARRHAHMSVLWLEANLNPSYKWS</sequence>
<dbReference type="Gene3D" id="2.70.50.70">
    <property type="match status" value="1"/>
</dbReference>
<feature type="signal peptide" evidence="17">
    <location>
        <begin position="1"/>
        <end position="21"/>
    </location>
</feature>
<name>A0A9P9HCA0_FUSRE</name>
<evidence type="ECO:0000256" key="10">
    <source>
        <dbReference type="ARBA" id="ARBA00023157"/>
    </source>
</evidence>
<evidence type="ECO:0000313" key="19">
    <source>
        <dbReference type="EMBL" id="KAH7253869.1"/>
    </source>
</evidence>
<keyword evidence="6" id="KW-0136">Cellulose degradation</keyword>
<evidence type="ECO:0000256" key="14">
    <source>
        <dbReference type="ARBA" id="ARBA00045077"/>
    </source>
</evidence>
<keyword evidence="19" id="KW-0378">Hydrolase</keyword>
<feature type="compositionally biased region" description="Low complexity" evidence="16">
    <location>
        <begin position="277"/>
        <end position="327"/>
    </location>
</feature>
<keyword evidence="12" id="KW-0624">Polysaccharide degradation</keyword>
<dbReference type="EC" id="1.14.99.56" evidence="15"/>
<evidence type="ECO:0000256" key="2">
    <source>
        <dbReference type="ARBA" id="ARBA00004613"/>
    </source>
</evidence>
<feature type="domain" description="Auxiliary Activity family 9 catalytic" evidence="18">
    <location>
        <begin position="22"/>
        <end position="239"/>
    </location>
</feature>
<dbReference type="OrthoDB" id="4849160at2759"/>
<keyword evidence="3" id="KW-0964">Secreted</keyword>
<dbReference type="PANTHER" id="PTHR33353">
    <property type="entry name" value="PUTATIVE (AFU_ORTHOLOGUE AFUA_1G12560)-RELATED"/>
    <property type="match status" value="1"/>
</dbReference>
<dbReference type="RefSeq" id="XP_046050116.1">
    <property type="nucleotide sequence ID" value="XM_046201370.1"/>
</dbReference>
<dbReference type="EMBL" id="JAGMUX010000007">
    <property type="protein sequence ID" value="KAH7253869.1"/>
    <property type="molecule type" value="Genomic_DNA"/>
</dbReference>
<proteinExistence type="inferred from homology"/>
<keyword evidence="11" id="KW-0119">Carbohydrate metabolism</keyword>
<evidence type="ECO:0000256" key="16">
    <source>
        <dbReference type="SAM" id="MobiDB-lite"/>
    </source>
</evidence>
<evidence type="ECO:0000259" key="18">
    <source>
        <dbReference type="Pfam" id="PF03443"/>
    </source>
</evidence>
<comment type="subcellular location">
    <subcellularLocation>
        <location evidence="2">Secreted</location>
    </subcellularLocation>
</comment>
<keyword evidence="7" id="KW-0560">Oxidoreductase</keyword>
<comment type="catalytic activity">
    <reaction evidence="14">
        <text>[(1-&gt;4)-beta-D-glucosyl]n+m + reduced acceptor + O2 = 4-dehydro-beta-D-glucosyl-[(1-&gt;4)-beta-D-glucosyl]n-1 + [(1-&gt;4)-beta-D-glucosyl]m + acceptor + H2O.</text>
        <dbReference type="EC" id="1.14.99.56"/>
    </reaction>
</comment>
<keyword evidence="10" id="KW-1015">Disulfide bond</keyword>
<keyword evidence="20" id="KW-1185">Reference proteome</keyword>
<evidence type="ECO:0000256" key="9">
    <source>
        <dbReference type="ARBA" id="ARBA00023033"/>
    </source>
</evidence>
<dbReference type="GO" id="GO:0004497">
    <property type="term" value="F:monooxygenase activity"/>
    <property type="evidence" value="ECO:0007669"/>
    <property type="project" value="UniProtKB-KW"/>
</dbReference>
<dbReference type="InterPro" id="IPR049892">
    <property type="entry name" value="AA9"/>
</dbReference>
<protein>
    <recommendedName>
        <fullName evidence="15">lytic cellulose monooxygenase (C4-dehydrogenating)</fullName>
        <ecNumber evidence="15">1.14.99.56</ecNumber>
    </recommendedName>
</protein>
<dbReference type="PANTHER" id="PTHR33353:SF36">
    <property type="entry name" value="ENDO-BETA-1,4-GLUCANASE D"/>
    <property type="match status" value="1"/>
</dbReference>
<feature type="region of interest" description="Disordered" evidence="16">
    <location>
        <begin position="253"/>
        <end position="351"/>
    </location>
</feature>
<dbReference type="InterPro" id="IPR005103">
    <property type="entry name" value="AA9_LPMO"/>
</dbReference>
<dbReference type="GeneID" id="70231324"/>
<dbReference type="GO" id="GO:0005576">
    <property type="term" value="C:extracellular region"/>
    <property type="evidence" value="ECO:0007669"/>
    <property type="project" value="UniProtKB-SubCell"/>
</dbReference>
<evidence type="ECO:0000256" key="4">
    <source>
        <dbReference type="ARBA" id="ARBA00022723"/>
    </source>
</evidence>
<dbReference type="GO" id="GO:0030245">
    <property type="term" value="P:cellulose catabolic process"/>
    <property type="evidence" value="ECO:0007669"/>
    <property type="project" value="UniProtKB-KW"/>
</dbReference>
<evidence type="ECO:0000256" key="13">
    <source>
        <dbReference type="ARBA" id="ARBA00044502"/>
    </source>
</evidence>
<comment type="similarity">
    <text evidence="13">Belongs to the polysaccharide monooxygenase AA9 family.</text>
</comment>
<keyword evidence="9" id="KW-0503">Monooxygenase</keyword>
<comment type="caution">
    <text evidence="19">The sequence shown here is derived from an EMBL/GenBank/DDBJ whole genome shotgun (WGS) entry which is preliminary data.</text>
</comment>
<gene>
    <name evidence="19" type="ORF">BKA55DRAFT_737615</name>
</gene>
<keyword evidence="8" id="KW-0186">Copper</keyword>
<organism evidence="19 20">
    <name type="scientific">Fusarium redolens</name>
    <dbReference type="NCBI Taxonomy" id="48865"/>
    <lineage>
        <taxon>Eukaryota</taxon>
        <taxon>Fungi</taxon>
        <taxon>Dikarya</taxon>
        <taxon>Ascomycota</taxon>
        <taxon>Pezizomycotina</taxon>
        <taxon>Sordariomycetes</taxon>
        <taxon>Hypocreomycetidae</taxon>
        <taxon>Hypocreales</taxon>
        <taxon>Nectriaceae</taxon>
        <taxon>Fusarium</taxon>
        <taxon>Fusarium redolens species complex</taxon>
    </lineage>
</organism>
<evidence type="ECO:0000256" key="3">
    <source>
        <dbReference type="ARBA" id="ARBA00022525"/>
    </source>
</evidence>
<dbReference type="GO" id="GO:0046872">
    <property type="term" value="F:metal ion binding"/>
    <property type="evidence" value="ECO:0007669"/>
    <property type="project" value="UniProtKB-KW"/>
</dbReference>
<dbReference type="Pfam" id="PF03443">
    <property type="entry name" value="AA9"/>
    <property type="match status" value="1"/>
</dbReference>
<evidence type="ECO:0000256" key="11">
    <source>
        <dbReference type="ARBA" id="ARBA00023277"/>
    </source>
</evidence>
<reference evidence="19" key="1">
    <citation type="journal article" date="2021" name="Nat. Commun.">
        <title>Genetic determinants of endophytism in the Arabidopsis root mycobiome.</title>
        <authorList>
            <person name="Mesny F."/>
            <person name="Miyauchi S."/>
            <person name="Thiergart T."/>
            <person name="Pickel B."/>
            <person name="Atanasova L."/>
            <person name="Karlsson M."/>
            <person name="Huettel B."/>
            <person name="Barry K.W."/>
            <person name="Haridas S."/>
            <person name="Chen C."/>
            <person name="Bauer D."/>
            <person name="Andreopoulos W."/>
            <person name="Pangilinan J."/>
            <person name="LaButti K."/>
            <person name="Riley R."/>
            <person name="Lipzen A."/>
            <person name="Clum A."/>
            <person name="Drula E."/>
            <person name="Henrissat B."/>
            <person name="Kohler A."/>
            <person name="Grigoriev I.V."/>
            <person name="Martin F.M."/>
            <person name="Hacquard S."/>
        </authorList>
    </citation>
    <scope>NUCLEOTIDE SEQUENCE</scope>
    <source>
        <strain evidence="19">MPI-CAGE-AT-0023</strain>
    </source>
</reference>
<dbReference type="CDD" id="cd21175">
    <property type="entry name" value="LPMO_AA9"/>
    <property type="match status" value="1"/>
</dbReference>
<feature type="chain" id="PRO_5040349937" description="lytic cellulose monooxygenase (C4-dehydrogenating)" evidence="17">
    <location>
        <begin position="22"/>
        <end position="373"/>
    </location>
</feature>
<evidence type="ECO:0000256" key="8">
    <source>
        <dbReference type="ARBA" id="ARBA00023008"/>
    </source>
</evidence>
<evidence type="ECO:0000256" key="12">
    <source>
        <dbReference type="ARBA" id="ARBA00023326"/>
    </source>
</evidence>
<keyword evidence="5 17" id="KW-0732">Signal</keyword>